<feature type="non-terminal residue" evidence="4">
    <location>
        <position position="1"/>
    </location>
</feature>
<feature type="non-terminal residue" evidence="4">
    <location>
        <position position="299"/>
    </location>
</feature>
<sequence length="299" mass="33982">IRNFLPAFADRLDVVGLVDIDQDVLDDQADFLALPAEARFTDYKRAFTRTDADFCIIVTPPWVHRGPVEAACRAGMHILMEKPIADSWKDVRAIYRAVQRAKVKCTVTQNYRYNPNMYTFRQVLRSGRLGQFNYLMGRFLADYRRFASWGAFRHEIPHSLLIEGGVHHLDMLRNLADSHCVQISGYEWNRPWSSFKGESNASYVMKMANGVVAHYEGTCSGAGQQNSWHREYYRAECEKGEVVVDSDGIVRITTRHNTTGAMTTTDVPAEKTDFVGHSFVIDAHLNWLSGGLRPETALQ</sequence>
<evidence type="ECO:0000256" key="1">
    <source>
        <dbReference type="ARBA" id="ARBA00023002"/>
    </source>
</evidence>
<dbReference type="Gene3D" id="3.30.360.10">
    <property type="entry name" value="Dihydrodipicolinate Reductase, domain 2"/>
    <property type="match status" value="1"/>
</dbReference>
<dbReference type="InterPro" id="IPR036291">
    <property type="entry name" value="NAD(P)-bd_dom_sf"/>
</dbReference>
<dbReference type="EMBL" id="UINC01138305">
    <property type="protein sequence ID" value="SVD24171.1"/>
    <property type="molecule type" value="Genomic_DNA"/>
</dbReference>
<dbReference type="InterPro" id="IPR050463">
    <property type="entry name" value="Gfo/Idh/MocA_oxidrdct_glycsds"/>
</dbReference>
<gene>
    <name evidence="4" type="ORF">METZ01_LOCUS377025</name>
</gene>
<dbReference type="SUPFAM" id="SSF51735">
    <property type="entry name" value="NAD(P)-binding Rossmann-fold domains"/>
    <property type="match status" value="1"/>
</dbReference>
<feature type="domain" description="GFO/IDH/MocA-like oxidoreductase" evidence="3">
    <location>
        <begin position="119"/>
        <end position="241"/>
    </location>
</feature>
<feature type="domain" description="Gfo/Idh/MocA-like oxidoreductase N-terminal" evidence="2">
    <location>
        <begin position="9"/>
        <end position="108"/>
    </location>
</feature>
<protein>
    <recommendedName>
        <fullName evidence="5">Gfo/Idh/MocA-like oxidoreductase N-terminal domain-containing protein</fullName>
    </recommendedName>
</protein>
<evidence type="ECO:0000259" key="2">
    <source>
        <dbReference type="Pfam" id="PF01408"/>
    </source>
</evidence>
<evidence type="ECO:0000313" key="4">
    <source>
        <dbReference type="EMBL" id="SVD24171.1"/>
    </source>
</evidence>
<dbReference type="Pfam" id="PF22725">
    <property type="entry name" value="GFO_IDH_MocA_C3"/>
    <property type="match status" value="1"/>
</dbReference>
<keyword evidence="1" id="KW-0560">Oxidoreductase</keyword>
<proteinExistence type="predicted"/>
<dbReference type="GO" id="GO:0000166">
    <property type="term" value="F:nucleotide binding"/>
    <property type="evidence" value="ECO:0007669"/>
    <property type="project" value="InterPro"/>
</dbReference>
<name>A0A382TRM9_9ZZZZ</name>
<dbReference type="PANTHER" id="PTHR43818:SF11">
    <property type="entry name" value="BCDNA.GH03377"/>
    <property type="match status" value="1"/>
</dbReference>
<dbReference type="Gene3D" id="3.40.50.720">
    <property type="entry name" value="NAD(P)-binding Rossmann-like Domain"/>
    <property type="match status" value="1"/>
</dbReference>
<dbReference type="AlphaFoldDB" id="A0A382TRM9"/>
<reference evidence="4" key="1">
    <citation type="submission" date="2018-05" db="EMBL/GenBank/DDBJ databases">
        <authorList>
            <person name="Lanie J.A."/>
            <person name="Ng W.-L."/>
            <person name="Kazmierczak K.M."/>
            <person name="Andrzejewski T.M."/>
            <person name="Davidsen T.M."/>
            <person name="Wayne K.J."/>
            <person name="Tettelin H."/>
            <person name="Glass J.I."/>
            <person name="Rusch D."/>
            <person name="Podicherti R."/>
            <person name="Tsui H.-C.T."/>
            <person name="Winkler M.E."/>
        </authorList>
    </citation>
    <scope>NUCLEOTIDE SEQUENCE</scope>
</reference>
<accession>A0A382TRM9</accession>
<dbReference type="SUPFAM" id="SSF55347">
    <property type="entry name" value="Glyceraldehyde-3-phosphate dehydrogenase-like, C-terminal domain"/>
    <property type="match status" value="1"/>
</dbReference>
<evidence type="ECO:0000259" key="3">
    <source>
        <dbReference type="Pfam" id="PF22725"/>
    </source>
</evidence>
<dbReference type="InterPro" id="IPR055170">
    <property type="entry name" value="GFO_IDH_MocA-like_dom"/>
</dbReference>
<dbReference type="GO" id="GO:0016491">
    <property type="term" value="F:oxidoreductase activity"/>
    <property type="evidence" value="ECO:0007669"/>
    <property type="project" value="UniProtKB-KW"/>
</dbReference>
<dbReference type="InterPro" id="IPR000683">
    <property type="entry name" value="Gfo/Idh/MocA-like_OxRdtase_N"/>
</dbReference>
<dbReference type="Pfam" id="PF01408">
    <property type="entry name" value="GFO_IDH_MocA"/>
    <property type="match status" value="1"/>
</dbReference>
<dbReference type="PANTHER" id="PTHR43818">
    <property type="entry name" value="BCDNA.GH03377"/>
    <property type="match status" value="1"/>
</dbReference>
<organism evidence="4">
    <name type="scientific">marine metagenome</name>
    <dbReference type="NCBI Taxonomy" id="408172"/>
    <lineage>
        <taxon>unclassified sequences</taxon>
        <taxon>metagenomes</taxon>
        <taxon>ecological metagenomes</taxon>
    </lineage>
</organism>
<evidence type="ECO:0008006" key="5">
    <source>
        <dbReference type="Google" id="ProtNLM"/>
    </source>
</evidence>